<dbReference type="Gene3D" id="1.25.10.10">
    <property type="entry name" value="Leucine-rich Repeat Variant"/>
    <property type="match status" value="1"/>
</dbReference>
<dbReference type="GO" id="GO:0007165">
    <property type="term" value="P:signal transduction"/>
    <property type="evidence" value="ECO:0007669"/>
    <property type="project" value="InterPro"/>
</dbReference>
<dbReference type="InterPro" id="IPR016024">
    <property type="entry name" value="ARM-type_fold"/>
</dbReference>
<keyword evidence="3" id="KW-1185">Reference proteome</keyword>
<gene>
    <name evidence="2" type="ORF">DPMN_114060</name>
</gene>
<dbReference type="Pfam" id="PF13676">
    <property type="entry name" value="TIR_2"/>
    <property type="match status" value="1"/>
</dbReference>
<dbReference type="PANTHER" id="PTHR46270:SF2">
    <property type="entry name" value="TIR DOMAIN-CONTAINING PROTEIN"/>
    <property type="match status" value="1"/>
</dbReference>
<proteinExistence type="predicted"/>
<comment type="caution">
    <text evidence="2">The sequence shown here is derived from an EMBL/GenBank/DDBJ whole genome shotgun (WGS) entry which is preliminary data.</text>
</comment>
<dbReference type="PANTHER" id="PTHR46270">
    <property type="entry name" value="ARMADILLO-TYPE FOLD-RELATED"/>
    <property type="match status" value="1"/>
</dbReference>
<evidence type="ECO:0000259" key="1">
    <source>
        <dbReference type="PROSITE" id="PS50104"/>
    </source>
</evidence>
<evidence type="ECO:0000313" key="3">
    <source>
        <dbReference type="Proteomes" id="UP000828390"/>
    </source>
</evidence>
<organism evidence="2 3">
    <name type="scientific">Dreissena polymorpha</name>
    <name type="common">Zebra mussel</name>
    <name type="synonym">Mytilus polymorpha</name>
    <dbReference type="NCBI Taxonomy" id="45954"/>
    <lineage>
        <taxon>Eukaryota</taxon>
        <taxon>Metazoa</taxon>
        <taxon>Spiralia</taxon>
        <taxon>Lophotrochozoa</taxon>
        <taxon>Mollusca</taxon>
        <taxon>Bivalvia</taxon>
        <taxon>Autobranchia</taxon>
        <taxon>Heteroconchia</taxon>
        <taxon>Euheterodonta</taxon>
        <taxon>Imparidentia</taxon>
        <taxon>Neoheterodontei</taxon>
        <taxon>Myida</taxon>
        <taxon>Dreissenoidea</taxon>
        <taxon>Dreissenidae</taxon>
        <taxon>Dreissena</taxon>
    </lineage>
</organism>
<protein>
    <recommendedName>
        <fullName evidence="1">TIR domain-containing protein</fullName>
    </recommendedName>
</protein>
<feature type="domain" description="TIR" evidence="1">
    <location>
        <begin position="402"/>
        <end position="523"/>
    </location>
</feature>
<dbReference type="AlphaFoldDB" id="A0A9D4KIQ1"/>
<dbReference type="PROSITE" id="PS50104">
    <property type="entry name" value="TIR"/>
    <property type="match status" value="1"/>
</dbReference>
<dbReference type="SUPFAM" id="SSF52200">
    <property type="entry name" value="Toll/Interleukin receptor TIR domain"/>
    <property type="match status" value="1"/>
</dbReference>
<dbReference type="Gene3D" id="3.40.50.10140">
    <property type="entry name" value="Toll/interleukin-1 receptor homology (TIR) domain"/>
    <property type="match status" value="1"/>
</dbReference>
<dbReference type="Proteomes" id="UP000828390">
    <property type="component" value="Unassembled WGS sequence"/>
</dbReference>
<dbReference type="EMBL" id="JAIWYP010000004">
    <property type="protein sequence ID" value="KAH3840608.1"/>
    <property type="molecule type" value="Genomic_DNA"/>
</dbReference>
<accession>A0A9D4KIQ1</accession>
<dbReference type="InterPro" id="IPR011989">
    <property type="entry name" value="ARM-like"/>
</dbReference>
<reference evidence="2" key="1">
    <citation type="journal article" date="2019" name="bioRxiv">
        <title>The Genome of the Zebra Mussel, Dreissena polymorpha: A Resource for Invasive Species Research.</title>
        <authorList>
            <person name="McCartney M.A."/>
            <person name="Auch B."/>
            <person name="Kono T."/>
            <person name="Mallez S."/>
            <person name="Zhang Y."/>
            <person name="Obille A."/>
            <person name="Becker A."/>
            <person name="Abrahante J.E."/>
            <person name="Garbe J."/>
            <person name="Badalamenti J.P."/>
            <person name="Herman A."/>
            <person name="Mangelson H."/>
            <person name="Liachko I."/>
            <person name="Sullivan S."/>
            <person name="Sone E.D."/>
            <person name="Koren S."/>
            <person name="Silverstein K.A.T."/>
            <person name="Beckman K.B."/>
            <person name="Gohl D.M."/>
        </authorList>
    </citation>
    <scope>NUCLEOTIDE SEQUENCE</scope>
    <source>
        <strain evidence="2">Duluth1</strain>
        <tissue evidence="2">Whole animal</tissue>
    </source>
</reference>
<dbReference type="InterPro" id="IPR000157">
    <property type="entry name" value="TIR_dom"/>
</dbReference>
<evidence type="ECO:0000313" key="2">
    <source>
        <dbReference type="EMBL" id="KAH3840608.1"/>
    </source>
</evidence>
<reference evidence="2" key="2">
    <citation type="submission" date="2020-11" db="EMBL/GenBank/DDBJ databases">
        <authorList>
            <person name="McCartney M.A."/>
            <person name="Auch B."/>
            <person name="Kono T."/>
            <person name="Mallez S."/>
            <person name="Becker A."/>
            <person name="Gohl D.M."/>
            <person name="Silverstein K.A.T."/>
            <person name="Koren S."/>
            <person name="Bechman K.B."/>
            <person name="Herman A."/>
            <person name="Abrahante J.E."/>
            <person name="Garbe J."/>
        </authorList>
    </citation>
    <scope>NUCLEOTIDE SEQUENCE</scope>
    <source>
        <strain evidence="2">Duluth1</strain>
        <tissue evidence="2">Whole animal</tissue>
    </source>
</reference>
<dbReference type="InterPro" id="IPR035897">
    <property type="entry name" value="Toll_tir_struct_dom_sf"/>
</dbReference>
<sequence length="661" mass="76577">MSTQSKNKPPVQRPSEMFIELTRQAEWDEFHLEKQALNKSQLFQQYLRGYEEVKTTLSDVENKTRERFSFVNMVLRDKVVDIFPMFDTLEERTVVGNKLARLGLVETLEDYYDYIMDDLSLTSLTDAIVLKYREDSGMRTLLTIRRLLWDYSDSCHTFSESVADSGLFQKLMLDLHLISQDGLGGLQSQIENDSDLFIFSSAVSILYNSARNPFIEKERFRQYRTVEKMRVFLKCQCQYIQMISLLAMANIIRENEVPDLTTEFDVVSFITDAILAATQAKDRRVQGFHVTELVDGLTALCQHDDVRRKASRKPTLHLVLTILSEGSPPEKLAVLKLMWEMSFLGDSRKKILAEEDLTELIRELTFHNNLDVKCTAKKAMFVLSQKDDRVIEVECRPVDERVQPHVMISYHWGDRTKVIEIYHVLRAEGYNIWIDVEEVNKYPDVTNAMTSSIEDANVVLVFMSEKYKNSRNCRTELEYAFELKKIIVPLLVQQNYKADGWLRDVIGENPGTIDFTRFTHSKMHTLRQILQKDQQAAVQPLFRSPSRVKSRAAVALSTPRGTSRMMSRASILSPANIKSAKQVLDWTADDIQQWAMDFKLEGRAFRTVAKMNGAQIYFVFENWIKNPARFCHWIETTMHLGSVEDLMRFRNAIKALVTYTT</sequence>
<name>A0A9D4KIQ1_DREPO</name>
<dbReference type="OrthoDB" id="9978456at2759"/>
<dbReference type="SUPFAM" id="SSF48371">
    <property type="entry name" value="ARM repeat"/>
    <property type="match status" value="1"/>
</dbReference>